<dbReference type="SUPFAM" id="SSF56399">
    <property type="entry name" value="ADP-ribosylation"/>
    <property type="match status" value="1"/>
</dbReference>
<keyword evidence="6" id="KW-1185">Reference proteome</keyword>
<dbReference type="Gene3D" id="1.25.40.10">
    <property type="entry name" value="Tetratricopeptide repeat domain"/>
    <property type="match status" value="3"/>
</dbReference>
<feature type="repeat" description="TPR" evidence="3">
    <location>
        <begin position="697"/>
        <end position="730"/>
    </location>
</feature>
<comment type="caution">
    <text evidence="5">The sequence shown here is derived from an EMBL/GenBank/DDBJ whole genome shotgun (WGS) entry which is preliminary data.</text>
</comment>
<evidence type="ECO:0000256" key="1">
    <source>
        <dbReference type="ARBA" id="ARBA00022737"/>
    </source>
</evidence>
<evidence type="ECO:0000313" key="5">
    <source>
        <dbReference type="EMBL" id="CAF1173631.1"/>
    </source>
</evidence>
<feature type="repeat" description="TPR" evidence="3">
    <location>
        <begin position="571"/>
        <end position="604"/>
    </location>
</feature>
<gene>
    <name evidence="5" type="ORF">XAT740_LOCUS22174</name>
</gene>
<reference evidence="5" key="1">
    <citation type="submission" date="2021-02" db="EMBL/GenBank/DDBJ databases">
        <authorList>
            <person name="Nowell W R."/>
        </authorList>
    </citation>
    <scope>NUCLEOTIDE SEQUENCE</scope>
</reference>
<keyword evidence="4" id="KW-0206">Cytoskeleton</keyword>
<dbReference type="InterPro" id="IPR011990">
    <property type="entry name" value="TPR-like_helical_dom_sf"/>
</dbReference>
<keyword evidence="2 3" id="KW-0802">TPR repeat</keyword>
<dbReference type="PANTHER" id="PTHR45641:SF19">
    <property type="entry name" value="NEPHROCYSTIN-3"/>
    <property type="match status" value="1"/>
</dbReference>
<feature type="repeat" description="TPR" evidence="3">
    <location>
        <begin position="613"/>
        <end position="646"/>
    </location>
</feature>
<keyword evidence="4" id="KW-0493">Microtubule</keyword>
<dbReference type="SUPFAM" id="SSF48452">
    <property type="entry name" value="TPR-like"/>
    <property type="match status" value="2"/>
</dbReference>
<dbReference type="PANTHER" id="PTHR45641">
    <property type="entry name" value="TETRATRICOPEPTIDE REPEAT PROTEIN (AFU_ORTHOLOGUE AFUA_6G03870)"/>
    <property type="match status" value="1"/>
</dbReference>
<dbReference type="EMBL" id="CAJNOR010001620">
    <property type="protein sequence ID" value="CAF1173631.1"/>
    <property type="molecule type" value="Genomic_DNA"/>
</dbReference>
<keyword evidence="4" id="KW-0505">Motor protein</keyword>
<dbReference type="Pfam" id="PF13176">
    <property type="entry name" value="TPR_7"/>
    <property type="match status" value="1"/>
</dbReference>
<feature type="repeat" description="TPR" evidence="3">
    <location>
        <begin position="445"/>
        <end position="478"/>
    </location>
</feature>
<organism evidence="5 6">
    <name type="scientific">Adineta ricciae</name>
    <name type="common">Rotifer</name>
    <dbReference type="NCBI Taxonomy" id="249248"/>
    <lineage>
        <taxon>Eukaryota</taxon>
        <taxon>Metazoa</taxon>
        <taxon>Spiralia</taxon>
        <taxon>Gnathifera</taxon>
        <taxon>Rotifera</taxon>
        <taxon>Eurotatoria</taxon>
        <taxon>Bdelloidea</taxon>
        <taxon>Adinetida</taxon>
        <taxon>Adinetidae</taxon>
        <taxon>Adineta</taxon>
    </lineage>
</organism>
<feature type="repeat" description="TPR" evidence="3">
    <location>
        <begin position="487"/>
        <end position="520"/>
    </location>
</feature>
<evidence type="ECO:0000256" key="2">
    <source>
        <dbReference type="ARBA" id="ARBA00022803"/>
    </source>
</evidence>
<dbReference type="GO" id="GO:0005874">
    <property type="term" value="C:microtubule"/>
    <property type="evidence" value="ECO:0007669"/>
    <property type="project" value="UniProtKB-UniRule"/>
</dbReference>
<evidence type="ECO:0000256" key="3">
    <source>
        <dbReference type="PROSITE-ProRule" id="PRU00339"/>
    </source>
</evidence>
<feature type="repeat" description="TPR" evidence="3">
    <location>
        <begin position="529"/>
        <end position="562"/>
    </location>
</feature>
<dbReference type="PRINTS" id="PR00381">
    <property type="entry name" value="KINESINLIGHT"/>
</dbReference>
<dbReference type="SMART" id="SM00028">
    <property type="entry name" value="TPR"/>
    <property type="match status" value="8"/>
</dbReference>
<dbReference type="PROSITE" id="PS50005">
    <property type="entry name" value="TPR"/>
    <property type="match status" value="7"/>
</dbReference>
<comment type="function">
    <text evidence="4">Kinesin is a microtubule-associated force-producing protein that play a role in organelle transport.</text>
</comment>
<proteinExistence type="inferred from homology"/>
<keyword evidence="4" id="KW-0963">Cytoplasm</keyword>
<dbReference type="PROSITE" id="PS51996">
    <property type="entry name" value="TR_MART"/>
    <property type="match status" value="1"/>
</dbReference>
<protein>
    <recommendedName>
        <fullName evidence="4">Kinesin light chain</fullName>
    </recommendedName>
</protein>
<comment type="subcellular location">
    <subcellularLocation>
        <location evidence="4">Cytoplasm</location>
        <location evidence="4">Cytoskeleton</location>
    </subcellularLocation>
</comment>
<keyword evidence="1" id="KW-0677">Repeat</keyword>
<comment type="similarity">
    <text evidence="4">Belongs to the kinesin light chain family.</text>
</comment>
<evidence type="ECO:0000256" key="4">
    <source>
        <dbReference type="RuleBase" id="RU367020"/>
    </source>
</evidence>
<dbReference type="Gene3D" id="3.90.176.10">
    <property type="entry name" value="Toxin ADP-ribosyltransferase, Chain A, domain 1"/>
    <property type="match status" value="1"/>
</dbReference>
<accession>A0A814UBN5</accession>
<dbReference type="GO" id="GO:0005871">
    <property type="term" value="C:kinesin complex"/>
    <property type="evidence" value="ECO:0007669"/>
    <property type="project" value="UniProtKB-UniRule"/>
</dbReference>
<dbReference type="AlphaFoldDB" id="A0A814UBN5"/>
<sequence>MERVIDSRETRSHRIVQDFLLIWLDNHMNEFESDVQNSLAQLRSIVNSVFTFTNSNQCIQFLQTIKDENIFLIISGDIDDQILSRVHDISQLDSIYIFQSNQQRIADWLKIKGVFTEITSLCDALKQAVHQCDKDVIAMSFVQTSQPSNSISQDRVLDPMFMYSQLLKEALLEIDFDQQSIRDLAEFCRELFRDNPKELKRINEFERDYHLHTPIWWYTYDFCLHRMLNHALRVFEMDIILKMGFFLADLHRQILQLHRKQSSSYSSVFTVYRGQGLSQDEFNKLNQVKGGFLAFNNFLSTSKGRSVSLKFARQALQKVNSVGLLFHITIDPTNSSTPFALLDSVSYYKDVEQEILFSMHTVFRIGDVQSIENGNQRLWQVNLTLTNDQDPKLFALTESMRDATSGAVGWYRLGQLLLAVNALDKAENLYRTLIERPGIDNHQRGHIYHMIGMIRNNQGDYAKAVSFFEKSLQIQERIYPRNDLNLASTYNNIGSVYDQLHEYPRALAFQEKALAIRERLLPANHPDLATSFDNIGRVYSKMGDYAKALTFYEKDLDISQQSLPSNHPDLATSYNNVALVHNRMGDHTKALSFYEKALEISQQSLPPNHPDLASTYNNIAAVYYQIEEFAKARSFYERALDISRRSLLPHHPNLAISYDNIGLVYFQLGDCLKSLSSYEKALEIKQKARPTNQPDVATSNYLIGNVYDKMGNYTKAVVFYERALSIVQSSSPSNEMTIQLYRHNLERVKNKL</sequence>
<dbReference type="Pfam" id="PF13424">
    <property type="entry name" value="TPR_12"/>
    <property type="match status" value="3"/>
</dbReference>
<name>A0A814UBN5_ADIRI</name>
<comment type="subunit">
    <text evidence="4">Oligomeric complex composed of two heavy chains and two light chains.</text>
</comment>
<feature type="repeat" description="TPR" evidence="3">
    <location>
        <begin position="655"/>
        <end position="688"/>
    </location>
</feature>
<evidence type="ECO:0000313" key="6">
    <source>
        <dbReference type="Proteomes" id="UP000663828"/>
    </source>
</evidence>
<dbReference type="InterPro" id="IPR019734">
    <property type="entry name" value="TPR_rpt"/>
</dbReference>
<dbReference type="PROSITE" id="PS50293">
    <property type="entry name" value="TPR_REGION"/>
    <property type="match status" value="1"/>
</dbReference>
<dbReference type="Proteomes" id="UP000663828">
    <property type="component" value="Unassembled WGS sequence"/>
</dbReference>